<dbReference type="GO" id="GO:0046872">
    <property type="term" value="F:metal ion binding"/>
    <property type="evidence" value="ECO:0007669"/>
    <property type="project" value="UniProtKB-KW"/>
</dbReference>
<feature type="domain" description="Thioredoxin" evidence="8">
    <location>
        <begin position="8"/>
        <end position="140"/>
    </location>
</feature>
<comment type="caution">
    <text evidence="9">The sequence shown here is derived from an EMBL/GenBank/DDBJ whole genome shotgun (WGS) entry which is preliminary data.</text>
</comment>
<dbReference type="GO" id="GO:0015035">
    <property type="term" value="F:protein-disulfide reductase activity"/>
    <property type="evidence" value="ECO:0007669"/>
    <property type="project" value="UniProtKB-UniRule"/>
</dbReference>
<evidence type="ECO:0000256" key="3">
    <source>
        <dbReference type="ARBA" id="ARBA00022723"/>
    </source>
</evidence>
<evidence type="ECO:0000256" key="6">
    <source>
        <dbReference type="ARBA" id="ARBA00023284"/>
    </source>
</evidence>
<dbReference type="EMBL" id="JAWXXT010000001">
    <property type="protein sequence ID" value="MDX5976287.1"/>
    <property type="molecule type" value="Genomic_DNA"/>
</dbReference>
<evidence type="ECO:0000313" key="9">
    <source>
        <dbReference type="EMBL" id="MDX5976287.1"/>
    </source>
</evidence>
<organism evidence="9 10">
    <name type="scientific">Vreelandella alkaliphila</name>
    <dbReference type="NCBI Taxonomy" id="272774"/>
    <lineage>
        <taxon>Bacteria</taxon>
        <taxon>Pseudomonadati</taxon>
        <taxon>Pseudomonadota</taxon>
        <taxon>Gammaproteobacteria</taxon>
        <taxon>Oceanospirillales</taxon>
        <taxon>Halomonadaceae</taxon>
        <taxon>Vreelandella</taxon>
    </lineage>
</organism>
<keyword evidence="3" id="KW-0479">Metal-binding</keyword>
<keyword evidence="4" id="KW-0249">Electron transport</keyword>
<evidence type="ECO:0000313" key="10">
    <source>
        <dbReference type="Proteomes" id="UP001276761"/>
    </source>
</evidence>
<evidence type="ECO:0000256" key="4">
    <source>
        <dbReference type="ARBA" id="ARBA00022982"/>
    </source>
</evidence>
<sequence length="146" mass="15973">MYIVCSSCGTTNRIPAERLDDAPICGRCKAILMAAEPVALSDALLPKFISVTELPVLVDFWATWCGPCKAMAPHFAASAQQMPEVRFVKVESDAAPEACAIYNIRSIPTLILFYKGVEVARLTGVVSAAELKTWIQQQLSKERKGR</sequence>
<dbReference type="InterPro" id="IPR036249">
    <property type="entry name" value="Thioredoxin-like_sf"/>
</dbReference>
<dbReference type="PANTHER" id="PTHR45663:SF11">
    <property type="entry name" value="GEO12009P1"/>
    <property type="match status" value="1"/>
</dbReference>
<dbReference type="InterPro" id="IPR049299">
    <property type="entry name" value="Thio2_N"/>
</dbReference>
<dbReference type="Pfam" id="PF21352">
    <property type="entry name" value="Zn_ribbon_Thio2"/>
    <property type="match status" value="1"/>
</dbReference>
<dbReference type="PRINTS" id="PR00421">
    <property type="entry name" value="THIOREDOXIN"/>
</dbReference>
<dbReference type="InterPro" id="IPR017937">
    <property type="entry name" value="Thioredoxin_CS"/>
</dbReference>
<protein>
    <recommendedName>
        <fullName evidence="7">Thioredoxin</fullName>
    </recommendedName>
</protein>
<dbReference type="Pfam" id="PF00085">
    <property type="entry name" value="Thioredoxin"/>
    <property type="match status" value="1"/>
</dbReference>
<dbReference type="GO" id="GO:0005737">
    <property type="term" value="C:cytoplasm"/>
    <property type="evidence" value="ECO:0007669"/>
    <property type="project" value="TreeGrafter"/>
</dbReference>
<dbReference type="AlphaFoldDB" id="A0AAJ2VM96"/>
<evidence type="ECO:0000256" key="5">
    <source>
        <dbReference type="ARBA" id="ARBA00023157"/>
    </source>
</evidence>
<dbReference type="PROSITE" id="PS00194">
    <property type="entry name" value="THIOREDOXIN_1"/>
    <property type="match status" value="1"/>
</dbReference>
<evidence type="ECO:0000259" key="8">
    <source>
        <dbReference type="PROSITE" id="PS51352"/>
    </source>
</evidence>
<dbReference type="NCBIfam" id="TIGR01068">
    <property type="entry name" value="thioredoxin"/>
    <property type="match status" value="1"/>
</dbReference>
<dbReference type="RefSeq" id="WP_198349620.1">
    <property type="nucleotide sequence ID" value="NZ_JABASV010000007.1"/>
</dbReference>
<dbReference type="Gene3D" id="2.30.30.380">
    <property type="entry name" value="Zn-finger domain of Sec23/24"/>
    <property type="match status" value="1"/>
</dbReference>
<proteinExistence type="inferred from homology"/>
<dbReference type="InterPro" id="IPR005746">
    <property type="entry name" value="Thioredoxin"/>
</dbReference>
<dbReference type="InterPro" id="IPR013766">
    <property type="entry name" value="Thioredoxin_domain"/>
</dbReference>
<keyword evidence="6" id="KW-0676">Redox-active center</keyword>
<dbReference type="Proteomes" id="UP001276761">
    <property type="component" value="Unassembled WGS sequence"/>
</dbReference>
<dbReference type="PANTHER" id="PTHR45663">
    <property type="entry name" value="GEO12009P1"/>
    <property type="match status" value="1"/>
</dbReference>
<dbReference type="PROSITE" id="PS51352">
    <property type="entry name" value="THIOREDOXIN_2"/>
    <property type="match status" value="1"/>
</dbReference>
<dbReference type="NCBIfam" id="NF008229">
    <property type="entry name" value="PRK10996.1"/>
    <property type="match status" value="1"/>
</dbReference>
<keyword evidence="2" id="KW-0813">Transport</keyword>
<accession>A0AAJ2VM96</accession>
<dbReference type="SUPFAM" id="SSF52833">
    <property type="entry name" value="Thioredoxin-like"/>
    <property type="match status" value="1"/>
</dbReference>
<name>A0AAJ2VM96_9GAMM</name>
<evidence type="ECO:0000256" key="2">
    <source>
        <dbReference type="ARBA" id="ARBA00022448"/>
    </source>
</evidence>
<evidence type="ECO:0000256" key="7">
    <source>
        <dbReference type="NCBIfam" id="TIGR01068"/>
    </source>
</evidence>
<dbReference type="CDD" id="cd02947">
    <property type="entry name" value="TRX_family"/>
    <property type="match status" value="1"/>
</dbReference>
<dbReference type="GeneID" id="303164192"/>
<evidence type="ECO:0000256" key="1">
    <source>
        <dbReference type="ARBA" id="ARBA00008987"/>
    </source>
</evidence>
<reference evidence="9" key="1">
    <citation type="submission" date="2023-11" db="EMBL/GenBank/DDBJ databases">
        <title>MicrobeMod: A computational toolkit for identifying prokaryotic methylation and restriction-modification with nanopore sequencing.</title>
        <authorList>
            <person name="Crits-Christoph A."/>
            <person name="Kang S.C."/>
            <person name="Lee H."/>
            <person name="Ostrov N."/>
        </authorList>
    </citation>
    <scope>NUCLEOTIDE SEQUENCE</scope>
    <source>
        <strain evidence="9">ATCC BAA-953</strain>
    </source>
</reference>
<gene>
    <name evidence="9" type="primary">trxC</name>
    <name evidence="9" type="ORF">SIL78_01785</name>
</gene>
<comment type="similarity">
    <text evidence="1">Belongs to the thioredoxin family.</text>
</comment>
<keyword evidence="5" id="KW-1015">Disulfide bond</keyword>
<dbReference type="Gene3D" id="3.40.30.10">
    <property type="entry name" value="Glutaredoxin"/>
    <property type="match status" value="1"/>
</dbReference>